<feature type="compositionally biased region" description="Polar residues" evidence="1">
    <location>
        <begin position="205"/>
        <end position="214"/>
    </location>
</feature>
<dbReference type="EMBL" id="AMRA01000041">
    <property type="protein sequence ID" value="EKF24425.1"/>
    <property type="molecule type" value="Genomic_DNA"/>
</dbReference>
<feature type="region of interest" description="Disordered" evidence="1">
    <location>
        <begin position="40"/>
        <end position="127"/>
    </location>
</feature>
<feature type="non-terminal residue" evidence="3">
    <location>
        <position position="516"/>
    </location>
</feature>
<evidence type="ECO:0000313" key="3">
    <source>
        <dbReference type="EMBL" id="EKF24425.1"/>
    </source>
</evidence>
<evidence type="ECO:0000256" key="1">
    <source>
        <dbReference type="SAM" id="MobiDB-lite"/>
    </source>
</evidence>
<feature type="compositionally biased region" description="Low complexity" evidence="1">
    <location>
        <begin position="42"/>
        <end position="73"/>
    </location>
</feature>
<dbReference type="InterPro" id="IPR040853">
    <property type="entry name" value="RapA2_cadherin-like"/>
</dbReference>
<dbReference type="AlphaFoldDB" id="K5BBR0"/>
<accession>K5BBR0</accession>
<name>K5BBR0_MYCHD</name>
<dbReference type="InterPro" id="IPR010221">
    <property type="entry name" value="VCBS_dom"/>
</dbReference>
<reference evidence="3 4" key="1">
    <citation type="journal article" date="2012" name="J. Bacteriol.">
        <title>Genome sequence of Mycobacterium hassiacum DSM 44199, a rare source of heat-stable mycobacterial proteins.</title>
        <authorList>
            <person name="Tiago I."/>
            <person name="Maranha A."/>
            <person name="Mendes V."/>
            <person name="Alarico S."/>
            <person name="Moynihan P.J."/>
            <person name="Clarke A.J."/>
            <person name="Macedo-Ribeiro S."/>
            <person name="Pereira P.J."/>
            <person name="Empadinhas N."/>
        </authorList>
    </citation>
    <scope>NUCLEOTIDE SEQUENCE [LARGE SCALE GENOMIC DNA]</scope>
    <source>
        <strain evidence="4">DSM 44199 / CIP 105218 / JCM 12690 / 3849</strain>
    </source>
</reference>
<dbReference type="Pfam" id="PF17963">
    <property type="entry name" value="Big_9"/>
    <property type="match status" value="1"/>
</dbReference>
<comment type="caution">
    <text evidence="3">The sequence shown here is derived from an EMBL/GenBank/DDBJ whole genome shotgun (WGS) entry which is preliminary data.</text>
</comment>
<gene>
    <name evidence="3" type="ORF">C731_1630</name>
</gene>
<dbReference type="Proteomes" id="UP000006265">
    <property type="component" value="Unassembled WGS sequence"/>
</dbReference>
<sequence length="516" mass="51783">MPESRYARYIGRVGTLAVALGIGAAVATGYGAGHAWADDDAGSGSDTSSAADSGASSTPGGPDTPGTPNTGSGASTPEPAADAAKNTARMRVGSSGGLIGPQNDGGSGRPTFHRKHGSRSTANFGGGVVVSATGKVRDASLGQASVAGKRDNNAAKNEAGNDSAEEKEQQTPTENAAGTPVATDAAGAEKGLEGNAEAPPPAEVQTASTPNGSAGPSDEPTTETANEAPKQQSTSEKPAQLSTTEKPIQQPAAGKSAPQSAFEKSAAVGDNHAVTEDDPAVTSPAFARPLGAPQQSTAAVSSSGSTVVVPSPIPAFQPTNPVINLVNLVADVARSVFSPLIGPGPDAPAQPPTLWALLAYVRREIGRLFFNTTPTAVADVVTTSENTPIAIDVLGNDIDDDPLRVVGVTQPTGDNPGTVTLNPDGAITYTPHPSTASLGAGEQVVETFTYTVTDADWHLHGLRALLYGNRHTDTGTVTVTVTGINDAPTANDDLAEVGEDGSVAIDVLGNDTDPDA</sequence>
<evidence type="ECO:0000313" key="4">
    <source>
        <dbReference type="Proteomes" id="UP000006265"/>
    </source>
</evidence>
<evidence type="ECO:0000259" key="2">
    <source>
        <dbReference type="Pfam" id="PF17803"/>
    </source>
</evidence>
<dbReference type="NCBIfam" id="TIGR01965">
    <property type="entry name" value="VCBS_repeat"/>
    <property type="match status" value="1"/>
</dbReference>
<feature type="compositionally biased region" description="Polar residues" evidence="1">
    <location>
        <begin position="222"/>
        <end position="247"/>
    </location>
</feature>
<protein>
    <recommendedName>
        <fullName evidence="2">RapA2 cadherin-like domain-containing protein</fullName>
    </recommendedName>
</protein>
<dbReference type="Pfam" id="PF17803">
    <property type="entry name" value="Cadherin_4"/>
    <property type="match status" value="1"/>
</dbReference>
<feature type="domain" description="RapA2 cadherin-like" evidence="2">
    <location>
        <begin position="476"/>
        <end position="515"/>
    </location>
</feature>
<dbReference type="eggNOG" id="COG2911">
    <property type="taxonomic scope" value="Bacteria"/>
</dbReference>
<feature type="compositionally biased region" description="Gly residues" evidence="1">
    <location>
        <begin position="94"/>
        <end position="108"/>
    </location>
</feature>
<proteinExistence type="predicted"/>
<dbReference type="STRING" id="1122247.GCA_000379865_00420"/>
<organism evidence="3 4">
    <name type="scientific">Mycolicibacterium hassiacum (strain DSM 44199 / CIP 105218 / JCM 12690 / 3849)</name>
    <name type="common">Mycobacterium hassiacum</name>
    <dbReference type="NCBI Taxonomy" id="1122247"/>
    <lineage>
        <taxon>Bacteria</taxon>
        <taxon>Bacillati</taxon>
        <taxon>Actinomycetota</taxon>
        <taxon>Actinomycetes</taxon>
        <taxon>Mycobacteriales</taxon>
        <taxon>Mycobacteriaceae</taxon>
        <taxon>Mycolicibacterium</taxon>
    </lineage>
</organism>
<feature type="region of interest" description="Disordered" evidence="1">
    <location>
        <begin position="139"/>
        <end position="298"/>
    </location>
</feature>
<keyword evidence="4" id="KW-1185">Reference proteome</keyword>